<dbReference type="Gene3D" id="3.40.630.30">
    <property type="match status" value="1"/>
</dbReference>
<dbReference type="EMBL" id="JANWOI010000004">
    <property type="protein sequence ID" value="MDA5194713.1"/>
    <property type="molecule type" value="Genomic_DNA"/>
</dbReference>
<keyword evidence="2" id="KW-0012">Acyltransferase</keyword>
<comment type="caution">
    <text evidence="2">The sequence shown here is derived from an EMBL/GenBank/DDBJ whole genome shotgun (WGS) entry which is preliminary data.</text>
</comment>
<proteinExistence type="predicted"/>
<reference evidence="2" key="2">
    <citation type="journal article" date="2023" name="Syst. Appl. Microbiol.">
        <title>Govania unica gen. nov., sp. nov., a rare biosphere bacterium that represents a novel family in the class Alphaproteobacteria.</title>
        <authorList>
            <person name="Vandamme P."/>
            <person name="Peeters C."/>
            <person name="Hettiarachchi A."/>
            <person name="Cnockaert M."/>
            <person name="Carlier A."/>
        </authorList>
    </citation>
    <scope>NUCLEOTIDE SEQUENCE</scope>
    <source>
        <strain evidence="2">LMG 31809</strain>
    </source>
</reference>
<reference evidence="2" key="1">
    <citation type="submission" date="2022-08" db="EMBL/GenBank/DDBJ databases">
        <authorList>
            <person name="Vandamme P."/>
            <person name="Hettiarachchi A."/>
            <person name="Peeters C."/>
            <person name="Cnockaert M."/>
            <person name="Carlier A."/>
        </authorList>
    </citation>
    <scope>NUCLEOTIDE SEQUENCE</scope>
    <source>
        <strain evidence="2">LMG 31809</strain>
    </source>
</reference>
<dbReference type="InterPro" id="IPR020036">
    <property type="entry name" value="PseH"/>
</dbReference>
<evidence type="ECO:0000313" key="2">
    <source>
        <dbReference type="EMBL" id="MDA5194713.1"/>
    </source>
</evidence>
<name>A0A9X3TZM0_9PROT</name>
<accession>A0A9X3TZM0</accession>
<dbReference type="InterPro" id="IPR000182">
    <property type="entry name" value="GNAT_dom"/>
</dbReference>
<dbReference type="Proteomes" id="UP001141619">
    <property type="component" value="Unassembled WGS sequence"/>
</dbReference>
<evidence type="ECO:0000259" key="1">
    <source>
        <dbReference type="PROSITE" id="PS51186"/>
    </source>
</evidence>
<dbReference type="NCBIfam" id="TIGR03585">
    <property type="entry name" value="PseH"/>
    <property type="match status" value="1"/>
</dbReference>
<dbReference type="InterPro" id="IPR016181">
    <property type="entry name" value="Acyl_CoA_acyltransferase"/>
</dbReference>
<evidence type="ECO:0000313" key="3">
    <source>
        <dbReference type="Proteomes" id="UP001141619"/>
    </source>
</evidence>
<dbReference type="EC" id="2.3.1.202" evidence="2"/>
<dbReference type="PANTHER" id="PTHR43415">
    <property type="entry name" value="SPERMIDINE N(1)-ACETYLTRANSFERASE"/>
    <property type="match status" value="1"/>
</dbReference>
<dbReference type="SUPFAM" id="SSF55729">
    <property type="entry name" value="Acyl-CoA N-acyltransferases (Nat)"/>
    <property type="match status" value="1"/>
</dbReference>
<organism evidence="2 3">
    <name type="scientific">Govanella unica</name>
    <dbReference type="NCBI Taxonomy" id="2975056"/>
    <lineage>
        <taxon>Bacteria</taxon>
        <taxon>Pseudomonadati</taxon>
        <taxon>Pseudomonadota</taxon>
        <taxon>Alphaproteobacteria</taxon>
        <taxon>Emcibacterales</taxon>
        <taxon>Govanellaceae</taxon>
        <taxon>Govanella</taxon>
    </lineage>
</organism>
<feature type="domain" description="N-acetyltransferase" evidence="1">
    <location>
        <begin position="9"/>
        <end position="165"/>
    </location>
</feature>
<dbReference type="Pfam" id="PF13302">
    <property type="entry name" value="Acetyltransf_3"/>
    <property type="match status" value="1"/>
</dbReference>
<dbReference type="PANTHER" id="PTHR43415:SF3">
    <property type="entry name" value="GNAT-FAMILY ACETYLTRANSFERASE"/>
    <property type="match status" value="1"/>
</dbReference>
<dbReference type="AlphaFoldDB" id="A0A9X3TZM0"/>
<keyword evidence="2" id="KW-0808">Transferase</keyword>
<dbReference type="RefSeq" id="WP_274944418.1">
    <property type="nucleotide sequence ID" value="NZ_JANWOI010000004.1"/>
</dbReference>
<dbReference type="PROSITE" id="PS51186">
    <property type="entry name" value="GNAT"/>
    <property type="match status" value="1"/>
</dbReference>
<protein>
    <submittedName>
        <fullName evidence="2">UDP-4-amino-4, 6-dideoxy-N-acetyl-beta-L-altrosamine N-acetyltransferase</fullName>
        <ecNumber evidence="2">2.3.1.202</ecNumber>
    </submittedName>
</protein>
<sequence>MIKFREQDFRLRPLRETDLDLVRGWRNADRVRLNMYRTHIIGEAEHRSWFARLDGSVSDRAFVFEMQDRPVGFVSFTQISAEHRRAFWAFYLGDAELPRGTGAVMECLALDHGFLTLGLHKLSCEVIAFNAAVIKMHKRFGFAEEGIFRDEILRDGQYHDVHRLALMADDWRAGRMQHRAALFQETVQV</sequence>
<dbReference type="GO" id="GO:0016747">
    <property type="term" value="F:acyltransferase activity, transferring groups other than amino-acyl groups"/>
    <property type="evidence" value="ECO:0007669"/>
    <property type="project" value="InterPro"/>
</dbReference>
<keyword evidence="3" id="KW-1185">Reference proteome</keyword>
<gene>
    <name evidence="2" type="primary">pseH</name>
    <name evidence="2" type="ORF">NYP16_12195</name>
</gene>